<evidence type="ECO:0000313" key="1">
    <source>
        <dbReference type="EMBL" id="MDZ5455833.1"/>
    </source>
</evidence>
<dbReference type="Proteomes" id="UP001293718">
    <property type="component" value="Unassembled WGS sequence"/>
</dbReference>
<dbReference type="NCBIfam" id="NF038076">
    <property type="entry name" value="fam_STM4015"/>
    <property type="match status" value="1"/>
</dbReference>
<reference evidence="1 2" key="1">
    <citation type="submission" date="2023-11" db="EMBL/GenBank/DDBJ databases">
        <title>Draft genome of Azohydromonas lata strain H1 (DSM1123), a polyhydroxyalkanoate producer.</title>
        <authorList>
            <person name="Traversa D."/>
            <person name="D'Addabbo P."/>
            <person name="Pazzani C."/>
            <person name="Manzari C."/>
            <person name="Chiara M."/>
            <person name="Scrascia M."/>
        </authorList>
    </citation>
    <scope>NUCLEOTIDE SEQUENCE [LARGE SCALE GENOMIC DNA]</scope>
    <source>
        <strain evidence="1 2">H1</strain>
    </source>
</reference>
<dbReference type="InterPro" id="IPR001611">
    <property type="entry name" value="Leu-rich_rpt"/>
</dbReference>
<dbReference type="Gene3D" id="3.80.10.10">
    <property type="entry name" value="Ribonuclease Inhibitor"/>
    <property type="match status" value="1"/>
</dbReference>
<organism evidence="1 2">
    <name type="scientific">Azohydromonas lata</name>
    <dbReference type="NCBI Taxonomy" id="45677"/>
    <lineage>
        <taxon>Bacteria</taxon>
        <taxon>Pseudomonadati</taxon>
        <taxon>Pseudomonadota</taxon>
        <taxon>Betaproteobacteria</taxon>
        <taxon>Burkholderiales</taxon>
        <taxon>Sphaerotilaceae</taxon>
        <taxon>Azohydromonas</taxon>
    </lineage>
</organism>
<accession>A0ABU5I9Q7</accession>
<gene>
    <name evidence="1" type="ORF">SM757_04545</name>
</gene>
<dbReference type="InterPro" id="IPR047722">
    <property type="entry name" value="STM4015-like"/>
</dbReference>
<dbReference type="InterPro" id="IPR032675">
    <property type="entry name" value="LRR_dom_sf"/>
</dbReference>
<keyword evidence="2" id="KW-1185">Reference proteome</keyword>
<dbReference type="SUPFAM" id="SSF52047">
    <property type="entry name" value="RNI-like"/>
    <property type="match status" value="1"/>
</dbReference>
<protein>
    <submittedName>
        <fullName evidence="1">STM4015 family protein</fullName>
    </submittedName>
</protein>
<comment type="caution">
    <text evidence="1">The sequence shown here is derived from an EMBL/GenBank/DDBJ whole genome shotgun (WGS) entry which is preliminary data.</text>
</comment>
<dbReference type="RefSeq" id="WP_322464522.1">
    <property type="nucleotide sequence ID" value="NZ_JAXOJX010000004.1"/>
</dbReference>
<dbReference type="EMBL" id="JAXOJX010000004">
    <property type="protein sequence ID" value="MDZ5455833.1"/>
    <property type="molecule type" value="Genomic_DNA"/>
</dbReference>
<sequence length="304" mass="33437">MTISERTETFFGKTVQDYNGGDPASGPGLVHRLVLDYDDTRSLLALLDEYLSKVDLGQLEALILGLWNEPHDNGPNEALDQLAQLAPQLPNFKALFVGDMTYEECEISWIVQGTRYQHLLHAFPKLEALRIRGSTSLQLPPVTHAGLRELIIESGGLPLEIAQSLAQSELPALEHLELWLGDDGYGFQGDVALYRRVLQQLRTPSLRVLGLRDAQIADDLAAWLAHESWVASLDTLDLSLGTLGDKGAQALLASPYVASLKRLDLSHHYISPPLQAQLRAAIPGVVLDDAQDPEDDHRYVAVGE</sequence>
<proteinExistence type="predicted"/>
<name>A0ABU5I9Q7_9BURK</name>
<dbReference type="Pfam" id="PF13516">
    <property type="entry name" value="LRR_6"/>
    <property type="match status" value="1"/>
</dbReference>
<evidence type="ECO:0000313" key="2">
    <source>
        <dbReference type="Proteomes" id="UP001293718"/>
    </source>
</evidence>